<reference evidence="1 2" key="1">
    <citation type="submission" date="2024-11" db="EMBL/GenBank/DDBJ databases">
        <authorList>
            <person name="Mikucki A.G."/>
            <person name="Kahler C.M."/>
        </authorList>
    </citation>
    <scope>NUCLEOTIDE SEQUENCE [LARGE SCALE GENOMIC DNA]</scope>
    <source>
        <strain evidence="1 2">EXNM717</strain>
    </source>
</reference>
<keyword evidence="1" id="KW-0862">Zinc</keyword>
<comment type="caution">
    <text evidence="1">The sequence shown here is derived from an EMBL/GenBank/DDBJ whole genome shotgun (WGS) entry which is preliminary data.</text>
</comment>
<evidence type="ECO:0000313" key="1">
    <source>
        <dbReference type="EMBL" id="MFK7643215.1"/>
    </source>
</evidence>
<gene>
    <name evidence="1" type="ORF">ACI43T_12125</name>
</gene>
<dbReference type="Proteomes" id="UP001621964">
    <property type="component" value="Unassembled WGS sequence"/>
</dbReference>
<sequence>MDNLHMREIAVSPENLPLYCSGPDNEEWNGHP</sequence>
<evidence type="ECO:0000313" key="2">
    <source>
        <dbReference type="Proteomes" id="UP001621964"/>
    </source>
</evidence>
<protein>
    <submittedName>
        <fullName evidence="1">Zinc-finger domain-containing protein</fullName>
    </submittedName>
</protein>
<keyword evidence="2" id="KW-1185">Reference proteome</keyword>
<keyword evidence="1" id="KW-0863">Zinc-finger</keyword>
<feature type="non-terminal residue" evidence="1">
    <location>
        <position position="32"/>
    </location>
</feature>
<dbReference type="EMBL" id="JBJGEB010000074">
    <property type="protein sequence ID" value="MFK7643215.1"/>
    <property type="molecule type" value="Genomic_DNA"/>
</dbReference>
<accession>A0ABW8Q6J6</accession>
<name>A0ABW8Q6J6_9NEIS</name>
<dbReference type="GO" id="GO:0008270">
    <property type="term" value="F:zinc ion binding"/>
    <property type="evidence" value="ECO:0007669"/>
    <property type="project" value="UniProtKB-KW"/>
</dbReference>
<keyword evidence="1" id="KW-0479">Metal-binding</keyword>
<organism evidence="1 2">
    <name type="scientific">Neisseria oralis</name>
    <dbReference type="NCBI Taxonomy" id="1107316"/>
    <lineage>
        <taxon>Bacteria</taxon>
        <taxon>Pseudomonadati</taxon>
        <taxon>Pseudomonadota</taxon>
        <taxon>Betaproteobacteria</taxon>
        <taxon>Neisseriales</taxon>
        <taxon>Neisseriaceae</taxon>
        <taxon>Neisseria</taxon>
    </lineage>
</organism>
<proteinExistence type="predicted"/>